<dbReference type="Pfam" id="PF09327">
    <property type="entry name" value="Phage_Tail_Tip"/>
    <property type="match status" value="2"/>
</dbReference>
<evidence type="ECO:0000259" key="1">
    <source>
        <dbReference type="PROSITE" id="PS50853"/>
    </source>
</evidence>
<dbReference type="InterPro" id="IPR015406">
    <property type="entry name" value="GpJ_CSF"/>
</dbReference>
<evidence type="ECO:0000313" key="2">
    <source>
        <dbReference type="EMBL" id="UXE36436.1"/>
    </source>
</evidence>
<dbReference type="Proteomes" id="UP001064206">
    <property type="component" value="Chromosome"/>
</dbReference>
<accession>A0A9Q9J9G3</accession>
<evidence type="ECO:0000313" key="3">
    <source>
        <dbReference type="Proteomes" id="UP001064206"/>
    </source>
</evidence>
<dbReference type="InterPro" id="IPR013783">
    <property type="entry name" value="Ig-like_fold"/>
</dbReference>
<feature type="domain" description="Fibronectin type-III" evidence="1">
    <location>
        <begin position="506"/>
        <end position="601"/>
    </location>
</feature>
<dbReference type="InterPro" id="IPR036116">
    <property type="entry name" value="FN3_sf"/>
</dbReference>
<dbReference type="RefSeq" id="WP_260990202.1">
    <property type="nucleotide sequence ID" value="NZ_CP104450.1"/>
</dbReference>
<dbReference type="PANTHER" id="PTHR36251:SF2">
    <property type="entry name" value="GIFSY-2 PROPHAGE HOST SPECIFICITY PROTEIN J, PHAGE LAMBDA"/>
    <property type="match status" value="1"/>
</dbReference>
<organism evidence="2 3">
    <name type="scientific">Raoultella ornithinolytica</name>
    <name type="common">Klebsiella ornithinolytica</name>
    <dbReference type="NCBI Taxonomy" id="54291"/>
    <lineage>
        <taxon>Bacteria</taxon>
        <taxon>Pseudomonadati</taxon>
        <taxon>Pseudomonadota</taxon>
        <taxon>Gammaproteobacteria</taxon>
        <taxon>Enterobacterales</taxon>
        <taxon>Enterobacteriaceae</taxon>
        <taxon>Klebsiella/Raoultella group</taxon>
        <taxon>Raoultella</taxon>
    </lineage>
</organism>
<dbReference type="InterPro" id="IPR003961">
    <property type="entry name" value="FN3_dom"/>
</dbReference>
<dbReference type="SUPFAM" id="SSF49265">
    <property type="entry name" value="Fibronectin type III"/>
    <property type="match status" value="1"/>
</dbReference>
<dbReference type="PROSITE" id="PS50853">
    <property type="entry name" value="FN3"/>
    <property type="match status" value="1"/>
</dbReference>
<dbReference type="Gene3D" id="2.60.40.10">
    <property type="entry name" value="Immunoglobulins"/>
    <property type="match status" value="1"/>
</dbReference>
<gene>
    <name evidence="2" type="ORF">N2J37_17965</name>
</gene>
<dbReference type="EMBL" id="CP104450">
    <property type="protein sequence ID" value="UXE36436.1"/>
    <property type="molecule type" value="Genomic_DNA"/>
</dbReference>
<reference evidence="2" key="1">
    <citation type="submission" date="2022-09" db="EMBL/GenBank/DDBJ databases">
        <title>Multidrug resistance Raoultella ornithinolytica Strain MQB_Silv_108.</title>
        <authorList>
            <person name="Quintela-Baluja M."/>
        </authorList>
    </citation>
    <scope>NUCLEOTIDE SEQUENCE</scope>
    <source>
        <strain evidence="2">MQB_Silv_108</strain>
    </source>
</reference>
<protein>
    <submittedName>
        <fullName evidence="2">Fibronectin type III domain-containing protein</fullName>
    </submittedName>
</protein>
<dbReference type="InterPro" id="IPR053171">
    <property type="entry name" value="Viral_Tip_Attach_Protein"/>
</dbReference>
<dbReference type="PANTHER" id="PTHR36251">
    <property type="entry name" value="FELS-1 PROPHAGE HOST SPECIFICITY PROTEIN-RELATED"/>
    <property type="match status" value="1"/>
</dbReference>
<sequence>MGSGGGILGALVTAVMVAAAVYTGGATLAVAAAWGAAAGALSLVATSMLGQIATTTGYNDVSQALSRSTSPTSGLPIIYGGSAPHKPGSTGGSFVLTSVINNWYNVPNGSSQYFFSEQVVSMTGTGKHIEQIYFDGEPVLSLPVTTDGIVPRNSIISKFQNFLQLEVRFGGDYTTTKELAKRYAGPKWTDKFLGKGVVSISSVIFKTEQSTMNGILTNDNFNMTVELKGQSIYDFNSGNTFATSCPASQAYDYFVNPIYGLGIDPALINRQSFAEVSQWCFQQGLTSNIAMSYQSTYKENIESILQACAGIIYIHGGQIYLTVDRKTLSVHSFNESNIVGEASISTSGTSDYYNTIDASYTKPDSMYANEVLRIPSDIDNDEVIKSDGIVITLARNFKAVYDQNILANLVNTELRKTKFAKRTLTFTTAEGWDLRVWDSIDVNFKELMVAGKFKVLSKSIATDQQNVGYCTITCIEYPDAIFDGTDPGTWSPGGIINPDEGRAILPPTNLSVTRRGDITTGSVVTLTWEESPSQNVRGYYIYYRETGAANWILAGQTPPTKYEFDIYGLDLDKKYDFGVSAFNIIGGVSVKAVLGNITPEFNFALPAITGLKLTNATTGLYETTALDFNLQWDNQSNIKVNNLSFLNYFKYYVVKIYDGSTLKATYYTKEDGFNFTFELNNLRIRKPTIGITAQGFNAGTFSPEVKITVENKQCGLVEGVRISGGFGNLFVNWIESTEPDYAGASIILSTDISTQSYVSNKPEFDSVPNVQDGSYKVKVGLFDAFGMDNIQYSEEIDIDINSKYVFTKDDADEINSILDLDKRLDDTLSSAVNESTQYTNTQITVLQNQIDNDINAKITEMNQTIVDNDTAQTQKITQLKSEVDGNIATVNQQMTTKADKSSVNASYTLSVKAGGEVAGFRLLATDGTEKSSAVYFAANKFIISGADTATAGDTPPFSVVNGKTFIKTAMIQQGSIGSVYIADGAITNAKIANASINDAKIVDGTVTNAKIGNFISSNNYDWNTGQTGWLISKDGTGVFNNVTVRGNLTAQNGSFAFNGTNNVVEINDLGVTVNIPGGGMIRLGRW</sequence>
<proteinExistence type="predicted"/>
<dbReference type="AlphaFoldDB" id="A0A9Q9J9G3"/>
<dbReference type="CDD" id="cd00063">
    <property type="entry name" value="FN3"/>
    <property type="match status" value="1"/>
</dbReference>
<name>A0A9Q9J9G3_RAOOR</name>